<dbReference type="InterPro" id="IPR012337">
    <property type="entry name" value="RNaseH-like_sf"/>
</dbReference>
<dbReference type="InterPro" id="IPR036397">
    <property type="entry name" value="RNaseH_sf"/>
</dbReference>
<dbReference type="Pfam" id="PF00665">
    <property type="entry name" value="rve"/>
    <property type="match status" value="1"/>
</dbReference>
<protein>
    <recommendedName>
        <fullName evidence="2">Integrase catalytic domain-containing protein</fullName>
    </recommendedName>
</protein>
<dbReference type="SUPFAM" id="SSF53098">
    <property type="entry name" value="Ribonuclease H-like"/>
    <property type="match status" value="1"/>
</dbReference>
<evidence type="ECO:0000256" key="1">
    <source>
        <dbReference type="SAM" id="MobiDB-lite"/>
    </source>
</evidence>
<sequence length="153" mass="17175">MGKLYVCTIEDAFSNRIGGYSIDSRMKSRLAVAALRDVVARRGAEGEDVASRIVHSDRGSQFRSRNWATREEFQIAIATWVERAYHRRRRQAALRRLTSIELETIMLCQPLGLPDQPVTYSCSSPERVMDRGVGEEQPTGPPVALQVNARARG</sequence>
<dbReference type="Gene3D" id="3.30.420.10">
    <property type="entry name" value="Ribonuclease H-like superfamily/Ribonuclease H"/>
    <property type="match status" value="1"/>
</dbReference>
<dbReference type="AlphaFoldDB" id="A0A2S1R9W8"/>
<evidence type="ECO:0000259" key="2">
    <source>
        <dbReference type="Pfam" id="PF00665"/>
    </source>
</evidence>
<reference evidence="3 4" key="1">
    <citation type="submission" date="2016-04" db="EMBL/GenBank/DDBJ databases">
        <title>Complete genome sequence of Dietzia lutea YIM 80766T, a strain isolated from desert soil in Egypt.</title>
        <authorList>
            <person name="Zhao J."/>
            <person name="Hu B."/>
            <person name="Geng S."/>
            <person name="Nie Y."/>
            <person name="Tang Y."/>
        </authorList>
    </citation>
    <scope>NUCLEOTIDE SEQUENCE [LARGE SCALE GENOMIC DNA]</scope>
    <source>
        <strain evidence="3 4">YIM 80766</strain>
    </source>
</reference>
<feature type="region of interest" description="Disordered" evidence="1">
    <location>
        <begin position="130"/>
        <end position="153"/>
    </location>
</feature>
<proteinExistence type="predicted"/>
<dbReference type="GO" id="GO:0015074">
    <property type="term" value="P:DNA integration"/>
    <property type="evidence" value="ECO:0007669"/>
    <property type="project" value="InterPro"/>
</dbReference>
<dbReference type="InterPro" id="IPR001584">
    <property type="entry name" value="Integrase_cat-core"/>
</dbReference>
<dbReference type="PANTHER" id="PTHR46889:SF4">
    <property type="entry name" value="TRANSPOSASE INSO FOR INSERTION SEQUENCE ELEMENT IS911B-RELATED"/>
    <property type="match status" value="1"/>
</dbReference>
<dbReference type="PANTHER" id="PTHR46889">
    <property type="entry name" value="TRANSPOSASE INSF FOR INSERTION SEQUENCE IS3B-RELATED"/>
    <property type="match status" value="1"/>
</dbReference>
<name>A0A2S1R9W8_9ACTN</name>
<evidence type="ECO:0000313" key="3">
    <source>
        <dbReference type="EMBL" id="AWH93090.1"/>
    </source>
</evidence>
<dbReference type="KEGG" id="dlu:A6035_13935"/>
<dbReference type="Proteomes" id="UP000244928">
    <property type="component" value="Chromosome"/>
</dbReference>
<dbReference type="InterPro" id="IPR050900">
    <property type="entry name" value="Transposase_IS3/IS150/IS904"/>
</dbReference>
<dbReference type="GO" id="GO:0003676">
    <property type="term" value="F:nucleic acid binding"/>
    <property type="evidence" value="ECO:0007669"/>
    <property type="project" value="InterPro"/>
</dbReference>
<keyword evidence="4" id="KW-1185">Reference proteome</keyword>
<evidence type="ECO:0000313" key="4">
    <source>
        <dbReference type="Proteomes" id="UP000244928"/>
    </source>
</evidence>
<gene>
    <name evidence="3" type="ORF">A6035_13935</name>
</gene>
<organism evidence="3 4">
    <name type="scientific">Dietzia lutea</name>
    <dbReference type="NCBI Taxonomy" id="546160"/>
    <lineage>
        <taxon>Bacteria</taxon>
        <taxon>Bacillati</taxon>
        <taxon>Actinomycetota</taxon>
        <taxon>Actinomycetes</taxon>
        <taxon>Mycobacteriales</taxon>
        <taxon>Dietziaceae</taxon>
        <taxon>Dietzia</taxon>
    </lineage>
</organism>
<feature type="domain" description="Integrase catalytic" evidence="2">
    <location>
        <begin position="2"/>
        <end position="69"/>
    </location>
</feature>
<accession>A0A2S1R9W8</accession>
<dbReference type="EMBL" id="CP015449">
    <property type="protein sequence ID" value="AWH93090.1"/>
    <property type="molecule type" value="Genomic_DNA"/>
</dbReference>